<accession>A0AAU8BAM2</accession>
<organism evidence="2">
    <name type="scientific">Escherichia phage Baskent_phicoli_1</name>
    <dbReference type="NCBI Taxonomy" id="3145031"/>
    <lineage>
        <taxon>Viruses</taxon>
        <taxon>Duplodnaviria</taxon>
        <taxon>Heunggongvirae</taxon>
        <taxon>Uroviricota</taxon>
        <taxon>Caudoviricetes</taxon>
        <taxon>Autographivirales</taxon>
        <taxon>Autotranscriptaviridae</taxon>
        <taxon>Studiervirinae</taxon>
        <taxon>Kayfunavirus</taxon>
    </lineage>
</organism>
<feature type="compositionally biased region" description="Polar residues" evidence="1">
    <location>
        <begin position="7"/>
        <end position="22"/>
    </location>
</feature>
<protein>
    <submittedName>
        <fullName evidence="2">Uncharacterized protein</fullName>
    </submittedName>
</protein>
<reference evidence="2" key="1">
    <citation type="submission" date="2024-04" db="EMBL/GenBank/DDBJ databases">
        <authorList>
            <person name="Uskudar Guclu A."/>
            <person name="Unlu S."/>
        </authorList>
    </citation>
    <scope>NUCLEOTIDE SEQUENCE</scope>
</reference>
<proteinExistence type="predicted"/>
<evidence type="ECO:0000313" key="2">
    <source>
        <dbReference type="EMBL" id="XCD08737.1"/>
    </source>
</evidence>
<sequence>MLYYNTIQIETQRQTHSPNLSSRPPAIASTYR</sequence>
<dbReference type="EMBL" id="PP766721">
    <property type="protein sequence ID" value="XCD08737.1"/>
    <property type="molecule type" value="Genomic_DNA"/>
</dbReference>
<evidence type="ECO:0000256" key="1">
    <source>
        <dbReference type="SAM" id="MobiDB-lite"/>
    </source>
</evidence>
<name>A0AAU8BAM2_9CAUD</name>
<feature type="region of interest" description="Disordered" evidence="1">
    <location>
        <begin position="7"/>
        <end position="32"/>
    </location>
</feature>